<dbReference type="GO" id="GO:0005886">
    <property type="term" value="C:plasma membrane"/>
    <property type="evidence" value="ECO:0007669"/>
    <property type="project" value="TreeGrafter"/>
</dbReference>
<keyword evidence="3 5" id="KW-1133">Transmembrane helix</keyword>
<evidence type="ECO:0000256" key="2">
    <source>
        <dbReference type="ARBA" id="ARBA00022692"/>
    </source>
</evidence>
<dbReference type="Proteomes" id="UP001164390">
    <property type="component" value="Chromosome"/>
</dbReference>
<dbReference type="KEGG" id="sgrg:L0C25_21030"/>
<feature type="transmembrane region" description="Helical" evidence="5">
    <location>
        <begin position="12"/>
        <end position="38"/>
    </location>
</feature>
<organism evidence="7 8">
    <name type="scientific">Solicola gregarius</name>
    <dbReference type="NCBI Taxonomy" id="2908642"/>
    <lineage>
        <taxon>Bacteria</taxon>
        <taxon>Bacillati</taxon>
        <taxon>Actinomycetota</taxon>
        <taxon>Actinomycetes</taxon>
        <taxon>Propionibacteriales</taxon>
        <taxon>Nocardioidaceae</taxon>
        <taxon>Solicola</taxon>
    </lineage>
</organism>
<evidence type="ECO:0000313" key="8">
    <source>
        <dbReference type="Proteomes" id="UP001164390"/>
    </source>
</evidence>
<dbReference type="InterPro" id="IPR052165">
    <property type="entry name" value="Membrane_assoc_protease"/>
</dbReference>
<evidence type="ECO:0000256" key="3">
    <source>
        <dbReference type="ARBA" id="ARBA00022989"/>
    </source>
</evidence>
<dbReference type="Pfam" id="PF01957">
    <property type="entry name" value="NfeD"/>
    <property type="match status" value="1"/>
</dbReference>
<dbReference type="EMBL" id="CP094970">
    <property type="protein sequence ID" value="UYM04978.1"/>
    <property type="molecule type" value="Genomic_DNA"/>
</dbReference>
<evidence type="ECO:0000256" key="1">
    <source>
        <dbReference type="ARBA" id="ARBA00004141"/>
    </source>
</evidence>
<evidence type="ECO:0000256" key="5">
    <source>
        <dbReference type="SAM" id="Phobius"/>
    </source>
</evidence>
<name>A0AA46YLL0_9ACTN</name>
<dbReference type="Gene3D" id="2.40.50.140">
    <property type="entry name" value="Nucleic acid-binding proteins"/>
    <property type="match status" value="1"/>
</dbReference>
<evidence type="ECO:0000256" key="4">
    <source>
        <dbReference type="ARBA" id="ARBA00023136"/>
    </source>
</evidence>
<gene>
    <name evidence="7" type="ORF">L0C25_21030</name>
</gene>
<accession>A0AA46YLL0</accession>
<comment type="subcellular location">
    <subcellularLocation>
        <location evidence="1">Membrane</location>
        <topology evidence="1">Multi-pass membrane protein</topology>
    </subcellularLocation>
</comment>
<feature type="transmembrane region" description="Helical" evidence="5">
    <location>
        <begin position="50"/>
        <end position="73"/>
    </location>
</feature>
<keyword evidence="8" id="KW-1185">Reference proteome</keyword>
<protein>
    <submittedName>
        <fullName evidence="7">NfeD family protein</fullName>
    </submittedName>
</protein>
<dbReference type="PANTHER" id="PTHR33507">
    <property type="entry name" value="INNER MEMBRANE PROTEIN YBBJ"/>
    <property type="match status" value="1"/>
</dbReference>
<evidence type="ECO:0000259" key="6">
    <source>
        <dbReference type="Pfam" id="PF01957"/>
    </source>
</evidence>
<dbReference type="AlphaFoldDB" id="A0AA46YLL0"/>
<keyword evidence="2 5" id="KW-0812">Transmembrane</keyword>
<dbReference type="InterPro" id="IPR002810">
    <property type="entry name" value="NfeD-like_C"/>
</dbReference>
<dbReference type="SUPFAM" id="SSF141322">
    <property type="entry name" value="NfeD domain-like"/>
    <property type="match status" value="1"/>
</dbReference>
<dbReference type="InterPro" id="IPR012340">
    <property type="entry name" value="NA-bd_OB-fold"/>
</dbReference>
<proteinExistence type="predicted"/>
<feature type="domain" description="NfeD-like C-terminal" evidence="6">
    <location>
        <begin position="92"/>
        <end position="148"/>
    </location>
</feature>
<sequence length="152" mass="15738">MSDFFDWLSENAWVGWAGAGVLLAIAEMVSLDLVLLMLAVGCFAGSVTAIAGGPVLLASLVAIATSVAMLYFVRPSLIRRLHGGPELATGTAALVGKHGVVVSRIGTSGGRIKLAGEEWTARSYDPTIELEPGTEVAVLEIDGATAVVFPQD</sequence>
<dbReference type="PANTHER" id="PTHR33507:SF3">
    <property type="entry name" value="INNER MEMBRANE PROTEIN YBBJ"/>
    <property type="match status" value="1"/>
</dbReference>
<evidence type="ECO:0000313" key="7">
    <source>
        <dbReference type="EMBL" id="UYM04978.1"/>
    </source>
</evidence>
<reference evidence="7" key="1">
    <citation type="submission" date="2022-01" db="EMBL/GenBank/DDBJ databases">
        <title>Nocardioidaceae gen. sp. A5X3R13.</title>
        <authorList>
            <person name="Lopez Marin M.A."/>
            <person name="Uhlik O."/>
        </authorList>
    </citation>
    <scope>NUCLEOTIDE SEQUENCE</scope>
    <source>
        <strain evidence="7">A5X3R13</strain>
    </source>
</reference>
<dbReference type="RefSeq" id="WP_271633741.1">
    <property type="nucleotide sequence ID" value="NZ_CP094970.1"/>
</dbReference>
<keyword evidence="4 5" id="KW-0472">Membrane</keyword>